<dbReference type="Gene3D" id="2.30.110.10">
    <property type="entry name" value="Electron Transport, Fmn-binding Protein, Chain A"/>
    <property type="match status" value="1"/>
</dbReference>
<keyword evidence="2" id="KW-1185">Reference proteome</keyword>
<evidence type="ECO:0000313" key="2">
    <source>
        <dbReference type="Proteomes" id="UP000479226"/>
    </source>
</evidence>
<proteinExistence type="predicted"/>
<comment type="caution">
    <text evidence="1">The sequence shown here is derived from an EMBL/GenBank/DDBJ whole genome shotgun (WGS) entry which is preliminary data.</text>
</comment>
<sequence length="156" mass="16884">MNENTVVPKAGILTPGQCWKHLSETSVGRLAVTVDGRPDVFPINYLVDGDTLVFRTGNGTKLDAIRDDSRVAVEADAVSSEFGVAWSVVVKGRAEVTTDSSRALNVAVHGQFPWQGIGKDHLIRITPETVAGRSFTLDAARTWRVPLDEAIRTGLE</sequence>
<accession>A0ABX0DHZ1</accession>
<dbReference type="EMBL" id="JAAKZI010000020">
    <property type="protein sequence ID" value="NGN84215.1"/>
    <property type="molecule type" value="Genomic_DNA"/>
</dbReference>
<name>A0ABX0DHZ1_9MICC</name>
<dbReference type="Proteomes" id="UP000479226">
    <property type="component" value="Unassembled WGS sequence"/>
</dbReference>
<reference evidence="1 2" key="1">
    <citation type="submission" date="2020-02" db="EMBL/GenBank/DDBJ databases">
        <title>Genome sequence of the type strain DSM 27180 of Arthrobacter silviterrae.</title>
        <authorList>
            <person name="Gao J."/>
            <person name="Sun J."/>
        </authorList>
    </citation>
    <scope>NUCLEOTIDE SEQUENCE [LARGE SCALE GENOMIC DNA]</scope>
    <source>
        <strain evidence="1 2">DSM 27180</strain>
    </source>
</reference>
<dbReference type="InterPro" id="IPR012349">
    <property type="entry name" value="Split_barrel_FMN-bd"/>
</dbReference>
<dbReference type="RefSeq" id="WP_165182440.1">
    <property type="nucleotide sequence ID" value="NZ_JAAKZI010000020.1"/>
</dbReference>
<dbReference type="InterPro" id="IPR024747">
    <property type="entry name" value="Pyridox_Oxase-rel"/>
</dbReference>
<evidence type="ECO:0000313" key="1">
    <source>
        <dbReference type="EMBL" id="NGN84215.1"/>
    </source>
</evidence>
<protein>
    <submittedName>
        <fullName evidence="1">Pyridoxamine 5'-phosphate oxidase family protein</fullName>
    </submittedName>
</protein>
<gene>
    <name evidence="1" type="ORF">G6N77_12210</name>
</gene>
<dbReference type="SUPFAM" id="SSF50475">
    <property type="entry name" value="FMN-binding split barrel"/>
    <property type="match status" value="1"/>
</dbReference>
<organism evidence="1 2">
    <name type="scientific">Arthrobacter silviterrae</name>
    <dbReference type="NCBI Taxonomy" id="2026658"/>
    <lineage>
        <taxon>Bacteria</taxon>
        <taxon>Bacillati</taxon>
        <taxon>Actinomycetota</taxon>
        <taxon>Actinomycetes</taxon>
        <taxon>Micrococcales</taxon>
        <taxon>Micrococcaceae</taxon>
        <taxon>Arthrobacter</taxon>
    </lineage>
</organism>
<dbReference type="Pfam" id="PF12900">
    <property type="entry name" value="Pyridox_ox_2"/>
    <property type="match status" value="1"/>
</dbReference>